<protein>
    <submittedName>
        <fullName evidence="5">Aminotransferase class V-fold PLP-dependent enzyme</fullName>
    </submittedName>
</protein>
<comment type="caution">
    <text evidence="5">The sequence shown here is derived from an EMBL/GenBank/DDBJ whole genome shotgun (WGS) entry which is preliminary data.</text>
</comment>
<evidence type="ECO:0000313" key="6">
    <source>
        <dbReference type="Proteomes" id="UP000240974"/>
    </source>
</evidence>
<dbReference type="AlphaFoldDB" id="A0A2T3G544"/>
<evidence type="ECO:0000259" key="4">
    <source>
        <dbReference type="Pfam" id="PF00266"/>
    </source>
</evidence>
<dbReference type="GO" id="GO:0031071">
    <property type="term" value="F:cysteine desulfurase activity"/>
    <property type="evidence" value="ECO:0007669"/>
    <property type="project" value="UniProtKB-EC"/>
</dbReference>
<evidence type="ECO:0000256" key="1">
    <source>
        <dbReference type="ARBA" id="ARBA00001933"/>
    </source>
</evidence>
<dbReference type="InterPro" id="IPR015421">
    <property type="entry name" value="PyrdxlP-dep_Trfase_major"/>
</dbReference>
<dbReference type="InterPro" id="IPR000192">
    <property type="entry name" value="Aminotrans_V_dom"/>
</dbReference>
<evidence type="ECO:0000256" key="3">
    <source>
        <dbReference type="ARBA" id="ARBA00050776"/>
    </source>
</evidence>
<comment type="catalytic activity">
    <reaction evidence="3">
        <text>(sulfur carrier)-H + L-cysteine = (sulfur carrier)-SH + L-alanine</text>
        <dbReference type="Rhea" id="RHEA:43892"/>
        <dbReference type="Rhea" id="RHEA-COMP:14737"/>
        <dbReference type="Rhea" id="RHEA-COMP:14739"/>
        <dbReference type="ChEBI" id="CHEBI:29917"/>
        <dbReference type="ChEBI" id="CHEBI:35235"/>
        <dbReference type="ChEBI" id="CHEBI:57972"/>
        <dbReference type="ChEBI" id="CHEBI:64428"/>
        <dbReference type="EC" id="2.8.1.7"/>
    </reaction>
</comment>
<keyword evidence="6" id="KW-1185">Reference proteome</keyword>
<dbReference type="RefSeq" id="WP_022001170.1">
    <property type="nucleotide sequence ID" value="NZ_AP031432.1"/>
</dbReference>
<dbReference type="InterPro" id="IPR015422">
    <property type="entry name" value="PyrdxlP-dep_Trfase_small"/>
</dbReference>
<keyword evidence="5" id="KW-0808">Transferase</keyword>
<comment type="similarity">
    <text evidence="2">Belongs to the class-V pyridoxal-phosphate-dependent aminotransferase family. NifS/IscS subfamily.</text>
</comment>
<sequence>MIYLDYAANTPIEKEVLDTYYQATMKYFANPNANHTLGSQAKEVIDQTTKHIAEQLHVLPEEVLFLGVNIMI</sequence>
<dbReference type="Gene3D" id="3.40.640.10">
    <property type="entry name" value="Type I PLP-dependent aspartate aminotransferase-like (Major domain)"/>
    <property type="match status" value="1"/>
</dbReference>
<gene>
    <name evidence="5" type="ORF">C7U54_03055</name>
</gene>
<keyword evidence="5" id="KW-0032">Aminotransferase</keyword>
<dbReference type="Pfam" id="PF00266">
    <property type="entry name" value="Aminotran_5"/>
    <property type="match status" value="1"/>
</dbReference>
<dbReference type="GO" id="GO:0008483">
    <property type="term" value="F:transaminase activity"/>
    <property type="evidence" value="ECO:0007669"/>
    <property type="project" value="UniProtKB-KW"/>
</dbReference>
<dbReference type="Gene3D" id="3.90.1150.10">
    <property type="entry name" value="Aspartate Aminotransferase, domain 1"/>
    <property type="match status" value="1"/>
</dbReference>
<evidence type="ECO:0000256" key="2">
    <source>
        <dbReference type="ARBA" id="ARBA00006490"/>
    </source>
</evidence>
<name>A0A2T3G544_9FIRM</name>
<reference evidence="5 6" key="1">
    <citation type="journal article" date="2019" name="Int. J. Syst. Evol. Microbiol.">
        <title>Faecalibacillus intestinalis gen. nov., sp. nov. and Faecalibacillus faecis sp. nov., isolated from human faeces.</title>
        <authorList>
            <person name="Seo B."/>
            <person name="Jeon K."/>
            <person name="Baek I."/>
            <person name="Lee Y.M."/>
            <person name="Baek K."/>
            <person name="Ko G."/>
        </authorList>
    </citation>
    <scope>NUCLEOTIDE SEQUENCE [LARGE SCALE GENOMIC DNA]</scope>
    <source>
        <strain evidence="5 6">SNUG30099</strain>
    </source>
</reference>
<proteinExistence type="inferred from homology"/>
<feature type="domain" description="Aminotransferase class V" evidence="4">
    <location>
        <begin position="2"/>
        <end position="66"/>
    </location>
</feature>
<dbReference type="InterPro" id="IPR015424">
    <property type="entry name" value="PyrdxlP-dep_Trfase"/>
</dbReference>
<dbReference type="PANTHER" id="PTHR11601:SF34">
    <property type="entry name" value="CYSTEINE DESULFURASE"/>
    <property type="match status" value="1"/>
</dbReference>
<accession>A0A2T3G544</accession>
<comment type="cofactor">
    <cofactor evidence="1">
        <name>pyridoxal 5'-phosphate</name>
        <dbReference type="ChEBI" id="CHEBI:597326"/>
    </cofactor>
</comment>
<dbReference type="PANTHER" id="PTHR11601">
    <property type="entry name" value="CYSTEINE DESULFURYLASE FAMILY MEMBER"/>
    <property type="match status" value="1"/>
</dbReference>
<organism evidence="5 6">
    <name type="scientific">Faecalibacillus intestinalis</name>
    <dbReference type="NCBI Taxonomy" id="1982626"/>
    <lineage>
        <taxon>Bacteria</taxon>
        <taxon>Bacillati</taxon>
        <taxon>Bacillota</taxon>
        <taxon>Erysipelotrichia</taxon>
        <taxon>Erysipelotrichales</taxon>
        <taxon>Coprobacillaceae</taxon>
        <taxon>Faecalibacillus</taxon>
    </lineage>
</organism>
<evidence type="ECO:0000313" key="5">
    <source>
        <dbReference type="EMBL" id="PST42656.1"/>
    </source>
</evidence>
<dbReference type="SUPFAM" id="SSF53383">
    <property type="entry name" value="PLP-dependent transferases"/>
    <property type="match status" value="1"/>
</dbReference>
<dbReference type="EMBL" id="PYLQ01000003">
    <property type="protein sequence ID" value="PST42656.1"/>
    <property type="molecule type" value="Genomic_DNA"/>
</dbReference>
<dbReference type="Proteomes" id="UP000240974">
    <property type="component" value="Unassembled WGS sequence"/>
</dbReference>